<dbReference type="PANTHER" id="PTHR21039">
    <property type="entry name" value="HISTIDINOL PHOSPHATASE-RELATED"/>
    <property type="match status" value="1"/>
</dbReference>
<evidence type="ECO:0000256" key="4">
    <source>
        <dbReference type="ARBA" id="ARBA00022605"/>
    </source>
</evidence>
<dbReference type="EC" id="3.1.3.15" evidence="3 8"/>
<geneLocation type="plasmid" evidence="11">
    <name>Tros</name>
</geneLocation>
<dbReference type="HOGENOM" id="CLU_054611_2_1_0"/>
<comment type="similarity">
    <text evidence="2 8">Belongs to the PHP hydrolase family. HisK subfamily.</text>
</comment>
<evidence type="ECO:0000313" key="10">
    <source>
        <dbReference type="EMBL" id="ACM06747.1"/>
    </source>
</evidence>
<keyword evidence="5 8" id="KW-0378">Hydrolase</keyword>
<evidence type="ECO:0000259" key="9">
    <source>
        <dbReference type="Pfam" id="PF02811"/>
    </source>
</evidence>
<dbReference type="InterPro" id="IPR010140">
    <property type="entry name" value="Histidinol_P_phosphatase_HisJ"/>
</dbReference>
<comment type="catalytic activity">
    <reaction evidence="7 8">
        <text>L-histidinol phosphate + H2O = L-histidinol + phosphate</text>
        <dbReference type="Rhea" id="RHEA:14465"/>
        <dbReference type="ChEBI" id="CHEBI:15377"/>
        <dbReference type="ChEBI" id="CHEBI:43474"/>
        <dbReference type="ChEBI" id="CHEBI:57699"/>
        <dbReference type="ChEBI" id="CHEBI:57980"/>
        <dbReference type="EC" id="3.1.3.15"/>
    </reaction>
</comment>
<dbReference type="GO" id="GO:0004401">
    <property type="term" value="F:histidinol-phosphatase activity"/>
    <property type="evidence" value="ECO:0007669"/>
    <property type="project" value="UniProtKB-UniRule"/>
</dbReference>
<dbReference type="InterPro" id="IPR004013">
    <property type="entry name" value="PHP_dom"/>
</dbReference>
<dbReference type="AlphaFoldDB" id="B9L3N3"/>
<keyword evidence="4 8" id="KW-0028">Amino-acid biosynthesis</keyword>
<evidence type="ECO:0000256" key="6">
    <source>
        <dbReference type="ARBA" id="ARBA00023102"/>
    </source>
</evidence>
<dbReference type="Gene3D" id="3.20.20.140">
    <property type="entry name" value="Metal-dependent hydrolases"/>
    <property type="match status" value="1"/>
</dbReference>
<dbReference type="eggNOG" id="COG1387">
    <property type="taxonomic scope" value="Bacteria"/>
</dbReference>
<dbReference type="KEGG" id="tro:trd_A0397"/>
<evidence type="ECO:0000256" key="1">
    <source>
        <dbReference type="ARBA" id="ARBA00004970"/>
    </source>
</evidence>
<dbReference type="GO" id="GO:0000105">
    <property type="term" value="P:L-histidine biosynthetic process"/>
    <property type="evidence" value="ECO:0007669"/>
    <property type="project" value="UniProtKB-UniRule"/>
</dbReference>
<dbReference type="CDD" id="cd12110">
    <property type="entry name" value="PHP_HisPPase_Hisj_like"/>
    <property type="match status" value="1"/>
</dbReference>
<dbReference type="NCBIfam" id="TIGR01856">
    <property type="entry name" value="hisJ_fam"/>
    <property type="match status" value="1"/>
</dbReference>
<evidence type="ECO:0000256" key="8">
    <source>
        <dbReference type="RuleBase" id="RU366003"/>
    </source>
</evidence>
<dbReference type="RefSeq" id="WP_012642734.1">
    <property type="nucleotide sequence ID" value="NC_011961.1"/>
</dbReference>
<accession>B9L3N3</accession>
<dbReference type="PANTHER" id="PTHR21039:SF0">
    <property type="entry name" value="HISTIDINOL-PHOSPHATASE"/>
    <property type="match status" value="1"/>
</dbReference>
<evidence type="ECO:0000256" key="2">
    <source>
        <dbReference type="ARBA" id="ARBA00009152"/>
    </source>
</evidence>
<evidence type="ECO:0000256" key="7">
    <source>
        <dbReference type="ARBA" id="ARBA00049158"/>
    </source>
</evidence>
<dbReference type="Pfam" id="PF02811">
    <property type="entry name" value="PHP"/>
    <property type="match status" value="1"/>
</dbReference>
<proteinExistence type="inferred from homology"/>
<evidence type="ECO:0000256" key="3">
    <source>
        <dbReference type="ARBA" id="ARBA00013085"/>
    </source>
</evidence>
<name>B9L3N3_THERP</name>
<reference evidence="10 11" key="1">
    <citation type="journal article" date="2009" name="PLoS ONE">
        <title>Complete genome sequence of the aerobic CO-oxidizing thermophile Thermomicrobium roseum.</title>
        <authorList>
            <person name="Wu D."/>
            <person name="Raymond J."/>
            <person name="Wu M."/>
            <person name="Chatterji S."/>
            <person name="Ren Q."/>
            <person name="Graham J.E."/>
            <person name="Bryant D.A."/>
            <person name="Robb F."/>
            <person name="Colman A."/>
            <person name="Tallon L.J."/>
            <person name="Badger J.H."/>
            <person name="Madupu R."/>
            <person name="Ward N.L."/>
            <person name="Eisen J.A."/>
        </authorList>
    </citation>
    <scope>NUCLEOTIDE SEQUENCE [LARGE SCALE GENOMIC DNA]</scope>
    <source>
        <strain evidence="11">ATCC 27502 / DSM 5159 / P-2</strain>
        <plasmid evidence="10">unnamed</plasmid>
    </source>
</reference>
<keyword evidence="10" id="KW-0614">Plasmid</keyword>
<dbReference type="GO" id="GO:0005737">
    <property type="term" value="C:cytoplasm"/>
    <property type="evidence" value="ECO:0007669"/>
    <property type="project" value="TreeGrafter"/>
</dbReference>
<dbReference type="SUPFAM" id="SSF89550">
    <property type="entry name" value="PHP domain-like"/>
    <property type="match status" value="1"/>
</dbReference>
<keyword evidence="11" id="KW-1185">Reference proteome</keyword>
<feature type="domain" description="PHP" evidence="9">
    <location>
        <begin position="6"/>
        <end position="218"/>
    </location>
</feature>
<dbReference type="Proteomes" id="UP000000447">
    <property type="component" value="Plasmid unnamed"/>
</dbReference>
<keyword evidence="6 8" id="KW-0368">Histidine biosynthesis</keyword>
<organism evidence="10 11">
    <name type="scientific">Thermomicrobium roseum (strain ATCC 27502 / DSM 5159 / P-2)</name>
    <dbReference type="NCBI Taxonomy" id="309801"/>
    <lineage>
        <taxon>Bacteria</taxon>
        <taxon>Pseudomonadati</taxon>
        <taxon>Thermomicrobiota</taxon>
        <taxon>Thermomicrobia</taxon>
        <taxon>Thermomicrobiales</taxon>
        <taxon>Thermomicrobiaceae</taxon>
        <taxon>Thermomicrobium</taxon>
    </lineage>
</organism>
<protein>
    <recommendedName>
        <fullName evidence="3 8">Histidinol-phosphatase</fullName>
        <shortName evidence="8">HolPase</shortName>
        <ecNumber evidence="3 8">3.1.3.15</ecNumber>
    </recommendedName>
</protein>
<evidence type="ECO:0000256" key="5">
    <source>
        <dbReference type="ARBA" id="ARBA00022801"/>
    </source>
</evidence>
<evidence type="ECO:0000313" key="11">
    <source>
        <dbReference type="Proteomes" id="UP000000447"/>
    </source>
</evidence>
<dbReference type="UniPathway" id="UPA00031">
    <property type="reaction ID" value="UER00013"/>
</dbReference>
<comment type="pathway">
    <text evidence="1 8">Amino-acid biosynthesis; L-histidine biosynthesis; L-histidine from 5-phospho-alpha-D-ribose 1-diphosphate: step 8/9.</text>
</comment>
<sequence>MLEGSYHNHPGYCDGSGTVEAYIETAREAGLAAVGFSSHAPVPFPCDWTMTVERFQQYLTDVRAARERWLGRFPVWLGVELDYLEPALVPEGMAFQRAVVLSSGLDYAVVSLHFMGRDPEGQLWAVDESAEAFARQLEDVYRGDVRQLIEEYYGLLARLADWAARLDLPVVIGHLDKVKQWNVGERYFDDSAAWYRAAVERALLAISRAGLPIELNTSGLRRPIGAPYPGEWILRRCRELGIPVLIGADAHRPEDVAAGFSEARALLSAAGYRETLVLTERGWKTVPLA</sequence>
<dbReference type="InterPro" id="IPR016195">
    <property type="entry name" value="Pol/histidinol_Pase-like"/>
</dbReference>
<dbReference type="EMBL" id="CP001276">
    <property type="protein sequence ID" value="ACM06747.1"/>
    <property type="molecule type" value="Genomic_DNA"/>
</dbReference>
<gene>
    <name evidence="10" type="ordered locus">trd_A0397</name>
</gene>